<keyword evidence="2" id="KW-1185">Reference proteome</keyword>
<evidence type="ECO:0000313" key="2">
    <source>
        <dbReference type="Proteomes" id="UP000219042"/>
    </source>
</evidence>
<reference evidence="2" key="1">
    <citation type="submission" date="2016-09" db="EMBL/GenBank/DDBJ databases">
        <authorList>
            <person name="Varghese N."/>
            <person name="Submissions S."/>
        </authorList>
    </citation>
    <scope>NUCLEOTIDE SEQUENCE [LARGE SCALE GENOMIC DNA]</scope>
    <source>
        <strain evidence="2">ANC 4466</strain>
    </source>
</reference>
<accession>A0A240E6H6</accession>
<dbReference type="AlphaFoldDB" id="A0A240E6H6"/>
<dbReference type="Proteomes" id="UP000219042">
    <property type="component" value="Unassembled WGS sequence"/>
</dbReference>
<protein>
    <submittedName>
        <fullName evidence="1">Uncharacterized protein</fullName>
    </submittedName>
</protein>
<dbReference type="EMBL" id="OANT01000003">
    <property type="protein sequence ID" value="SNX44364.1"/>
    <property type="molecule type" value="Genomic_DNA"/>
</dbReference>
<evidence type="ECO:0000313" key="1">
    <source>
        <dbReference type="EMBL" id="SNX44364.1"/>
    </source>
</evidence>
<name>A0A240E6H6_9GAMM</name>
<sequence>MNGGPFCTVEFKNCAGKKGANAPFFVGYRELRHEPCMVQG</sequence>
<gene>
    <name evidence="1" type="ORF">SAMN05421731_103102</name>
</gene>
<organism evidence="1 2">
    <name type="scientific">Acinetobacter puyangensis</name>
    <dbReference type="NCBI Taxonomy" id="1096779"/>
    <lineage>
        <taxon>Bacteria</taxon>
        <taxon>Pseudomonadati</taxon>
        <taxon>Pseudomonadota</taxon>
        <taxon>Gammaproteobacteria</taxon>
        <taxon>Moraxellales</taxon>
        <taxon>Moraxellaceae</taxon>
        <taxon>Acinetobacter</taxon>
    </lineage>
</organism>
<proteinExistence type="predicted"/>